<keyword evidence="2" id="KW-1185">Reference proteome</keyword>
<organism evidence="1 2">
    <name type="scientific">Muribaculum caecicola</name>
    <dbReference type="NCBI Taxonomy" id="3038144"/>
    <lineage>
        <taxon>Bacteria</taxon>
        <taxon>Pseudomonadati</taxon>
        <taxon>Bacteroidota</taxon>
        <taxon>Bacteroidia</taxon>
        <taxon>Bacteroidales</taxon>
        <taxon>Muribaculaceae</taxon>
        <taxon>Muribaculum</taxon>
    </lineage>
</organism>
<reference evidence="1" key="1">
    <citation type="submission" date="2019-04" db="EMBL/GenBank/DDBJ databases">
        <title>Microbes associate with the intestines of laboratory mice.</title>
        <authorList>
            <person name="Navarre W."/>
            <person name="Wong E."/>
            <person name="Huang K.C."/>
            <person name="Tropini C."/>
            <person name="Ng K."/>
            <person name="Yu B."/>
        </authorList>
    </citation>
    <scope>NUCLEOTIDE SEQUENCE</scope>
    <source>
        <strain evidence="1">NM86_A22</strain>
    </source>
</reference>
<comment type="caution">
    <text evidence="1">The sequence shown here is derived from an EMBL/GenBank/DDBJ whole genome shotgun (WGS) entry which is preliminary data.</text>
</comment>
<accession>A0AC61S4M7</accession>
<dbReference type="EMBL" id="SSTG01000108">
    <property type="protein sequence ID" value="THG46585.1"/>
    <property type="molecule type" value="Genomic_DNA"/>
</dbReference>
<name>A0AC61S4M7_9BACT</name>
<evidence type="ECO:0000313" key="1">
    <source>
        <dbReference type="EMBL" id="THG46585.1"/>
    </source>
</evidence>
<sequence>MHTNINYAFALLQIQPCNMDYTNQSYFNLNYFIMKLTITFSRFLALCCLLLSITPPVWADTVQVGQLYYNIDSDSKTASVARHSDYKEYTQVDIPGTITVDGTHYAVTSVGQQAFQQCDKLTAVNIGEGITEICMWGFVQCKGMEQLNLPNSLTTVRESAFSGCTGLKSLTLPDNLQTIEAYGFGKLNITELTIGANTTQISSAAFNSCSYLQKINFNEKLEQIGSNAFYGCAVKELLLPKSLKKIGVGAFSNCIKLETVTAQEPLAKIDDQAFYKCSALKTITLPNTLTSIGHAAFYECINLDGLILPESLKELGPTSLYGCISLKSIRIPNSVTVVNSGTFYNCTGLTELSFHDGITEIGHSAMYGCSNLNSVKLPAGLTKLSHDLFNKCTSLEEINLPASIEYIDENAFYGCSAIKHIDISDKVNFIGNGFVIGCTSLTSINVAPGNSMYTDIDGVLFNKEKTKLLAYPSGIKGEYTVPESTLKIDDYVFNANSNITGIHFPKTLKVIGMSNFYGCNSLTTVRLPEQLDSLGATCFFFNPSVTSIIMPNNNVWIGNNALSATGITTMLFPESIKEIGVDNTKNEYYSVLGSCSALTSLSLPSTLEKLNPIASYCSAIEAIYCFAAVPPVLVGENAVDIAATVRVPKGTAEAYASAWASLYPNLKYEDVLPGAATVTVNNNKATLNWESYSDNIYTGTPVRYTVALYEGENEDRTLISETRLDANGNAGGSALKPENNVHNYEFTGISNKTYSYELKGYTALDELSMLHKGSFGMESSGIDNIEDNNAEIISQEYYDLSGRKIAKPENGLYVVRTIKADGTVSVSKQQF</sequence>
<protein>
    <submittedName>
        <fullName evidence="1">Leucine-rich repeat domain-containing protein</fullName>
    </submittedName>
</protein>
<dbReference type="Proteomes" id="UP000305401">
    <property type="component" value="Unassembled WGS sequence"/>
</dbReference>
<gene>
    <name evidence="1" type="ORF">E5990_08230</name>
</gene>
<evidence type="ECO:0000313" key="2">
    <source>
        <dbReference type="Proteomes" id="UP000305401"/>
    </source>
</evidence>
<proteinExistence type="predicted"/>